<dbReference type="GO" id="GO:0000215">
    <property type="term" value="F:tRNA 2'-phosphotransferase activity"/>
    <property type="evidence" value="ECO:0007669"/>
    <property type="project" value="UniProtKB-EC"/>
</dbReference>
<evidence type="ECO:0000256" key="2">
    <source>
        <dbReference type="ARBA" id="ARBA00012007"/>
    </source>
</evidence>
<dbReference type="AlphaFoldDB" id="A0A9N9JGX6"/>
<dbReference type="Pfam" id="PF01885">
    <property type="entry name" value="PTS_2-RNA"/>
    <property type="match status" value="1"/>
</dbReference>
<evidence type="ECO:0000313" key="5">
    <source>
        <dbReference type="Proteomes" id="UP000789342"/>
    </source>
</evidence>
<dbReference type="EMBL" id="CAJVPV010053066">
    <property type="protein sequence ID" value="CAG8781428.1"/>
    <property type="molecule type" value="Genomic_DNA"/>
</dbReference>
<comment type="caution">
    <text evidence="4">The sequence shown here is derived from an EMBL/GenBank/DDBJ whole genome shotgun (WGS) entry which is preliminary data.</text>
</comment>
<protein>
    <recommendedName>
        <fullName evidence="2">2'-phosphotransferase</fullName>
        <ecNumber evidence="2">2.7.1.160</ecNumber>
    </recommendedName>
</protein>
<evidence type="ECO:0000256" key="3">
    <source>
        <dbReference type="ARBA" id="ARBA00047949"/>
    </source>
</evidence>
<gene>
    <name evidence="4" type="ORF">AMORRO_LOCUS17350</name>
</gene>
<comment type="catalytic activity">
    <reaction evidence="3">
        <text>2'-phospho-[ligated tRNA] + NAD(+) = mature tRNA + ADP-alpha-D-ribose 1'',2''-cyclic phosphate + nicotinamide</text>
        <dbReference type="Rhea" id="RHEA:23324"/>
        <dbReference type="Rhea" id="RHEA-COMP:11106"/>
        <dbReference type="Rhea" id="RHEA-COMP:11107"/>
        <dbReference type="ChEBI" id="CHEBI:17154"/>
        <dbReference type="ChEBI" id="CHEBI:57540"/>
        <dbReference type="ChEBI" id="CHEBI:76596"/>
        <dbReference type="ChEBI" id="CHEBI:82883"/>
        <dbReference type="ChEBI" id="CHEBI:85027"/>
        <dbReference type="EC" id="2.7.1.160"/>
    </reaction>
</comment>
<name>A0A9N9JGX6_9GLOM</name>
<sequence length="41" mass="4844">MSSRSRDRRNDPPNVRLSKVLSYILRHSAQRDGLEIREDGY</sequence>
<organism evidence="4 5">
    <name type="scientific">Acaulospora morrowiae</name>
    <dbReference type="NCBI Taxonomy" id="94023"/>
    <lineage>
        <taxon>Eukaryota</taxon>
        <taxon>Fungi</taxon>
        <taxon>Fungi incertae sedis</taxon>
        <taxon>Mucoromycota</taxon>
        <taxon>Glomeromycotina</taxon>
        <taxon>Glomeromycetes</taxon>
        <taxon>Diversisporales</taxon>
        <taxon>Acaulosporaceae</taxon>
        <taxon>Acaulospora</taxon>
    </lineage>
</organism>
<dbReference type="Proteomes" id="UP000789342">
    <property type="component" value="Unassembled WGS sequence"/>
</dbReference>
<dbReference type="SUPFAM" id="SSF56399">
    <property type="entry name" value="ADP-ribosylation"/>
    <property type="match status" value="1"/>
</dbReference>
<comment type="function">
    <text evidence="1">Catalyzes the last step of tRNA splicing, the transfer of the splice junction 2'-phosphate from ligated tRNA to NAD to produce ADP-ribose 1''-2'' cyclic phosphate.</text>
</comment>
<reference evidence="4" key="1">
    <citation type="submission" date="2021-06" db="EMBL/GenBank/DDBJ databases">
        <authorList>
            <person name="Kallberg Y."/>
            <person name="Tangrot J."/>
            <person name="Rosling A."/>
        </authorList>
    </citation>
    <scope>NUCLEOTIDE SEQUENCE</scope>
    <source>
        <strain evidence="4">CL551</strain>
    </source>
</reference>
<dbReference type="EC" id="2.7.1.160" evidence="2"/>
<accession>A0A9N9JGX6</accession>
<evidence type="ECO:0000256" key="1">
    <source>
        <dbReference type="ARBA" id="ARBA00003343"/>
    </source>
</evidence>
<dbReference type="InterPro" id="IPR042080">
    <property type="entry name" value="RNA_2'-PTrans_N"/>
</dbReference>
<feature type="non-terminal residue" evidence="4">
    <location>
        <position position="41"/>
    </location>
</feature>
<proteinExistence type="predicted"/>
<dbReference type="Gene3D" id="1.10.10.970">
    <property type="entry name" value="RNA 2'-phosphotransferase, Tpt1/KptA family, N-terminal domain"/>
    <property type="match status" value="1"/>
</dbReference>
<dbReference type="InterPro" id="IPR002745">
    <property type="entry name" value="Ptrans_KptA/Tpt1"/>
</dbReference>
<keyword evidence="5" id="KW-1185">Reference proteome</keyword>
<dbReference type="OrthoDB" id="419694at2759"/>
<evidence type="ECO:0000313" key="4">
    <source>
        <dbReference type="EMBL" id="CAG8781428.1"/>
    </source>
</evidence>